<dbReference type="GO" id="GO:0000145">
    <property type="term" value="C:exocyst"/>
    <property type="evidence" value="ECO:0007669"/>
    <property type="project" value="InterPro"/>
</dbReference>
<dbReference type="SUPFAM" id="SSF81383">
    <property type="entry name" value="F-box domain"/>
    <property type="match status" value="1"/>
</dbReference>
<feature type="compositionally biased region" description="Basic residues" evidence="5">
    <location>
        <begin position="989"/>
        <end position="1002"/>
    </location>
</feature>
<keyword evidence="4" id="KW-0472">Membrane</keyword>
<sequence length="1188" mass="134374">MASNYKSADSRLSDLELTCSDLKTLLRATAEMEENLEKMDNKFEVIDETLLTASRRVAPLQSLAMASKALETRINRAVAPALALLHNFKLSETIQDKLLDLSEKLLSEKSMKKRLKKLVKYVDCVDQLKIAINCICEEGEPVIQRLQEVVEFLSRTKATDQYRTHRLRETQVTLKALYETEVDAMRFEGLLDEALLNLQDEYESILEQIRHRNVVDLQAASDKDDRSDEMAIVGSVLGTELEVELLRRISQTLAADDCLDICIDIYVKVRYKRVAKALMRLNPDYLKTHTPEEIDEIPWESLETAITLWIQHFELAVKAVLVSEKKLCEQVLGGIMEGVEGLIWRECFAKIADKIMAVFFRFGEGVAQSSKEPQKLFKLLDMFDSLEKLKAGFSEVFDGESGTDICTRFRELEKLLVHASSKVFWEFGLQIEGNSDGLPPPPDGSVPKIVRYAVNYLKYLATENYSVPMAKVLRTEQIWKAGILSKPETDENLLKNAICNIMEALQRNVESKRSSYNNNSRDRDKIGISIHMPHVFGMNTYWYIYMRTRNTELGKLLGDGYLRNNYKVVAEESAYLYQKQSWAPLVRILERDDLEEQQSKEAKAVLVRVKIEAFMKGLGDISKRHRGFCVIPDVDLREQIRAATVKLVIPAYTEFVNSFSGLLQGKVYLGPDSVQELLEKVFDGGDGKLKRRGSKDRTGGESSGMDGGKIHNFPNKTSPKFPNPKMTTIKDPSLEIDESACAIDFSDFPEDVQLCILSFLTPPEVASFACTSKRFDSLCKSDVKLWFNMCYRRWGSKTQIKKWGNGKITYRNLYQTLSDWENLIGFWRQGGVATSPLLIFFEWGPSFVTGFRVSPAKDGTYGVVKAPFLWMSLSPEGQVVNFLDPEGRPEILEDFADSDRFKFPENELVPVNVRLVGKTYFVVEEDTSFGARRRLSSGSGRVNGGVVDEDVIGAAEGSGSPGTSPDQAVVEIYQYFANRTSPGADRSSRRQRRKEKERKARRKLEPQHYVKIVDCSPTAARPLQGLWKGIYDDMALGFYLVAYDNIGGISCQKICNPSENLCHLMRFISKQPVFWAASPTFIESPISPEEENLYTSRVHLRPSAAEDHTHQHLPLTGNEGVSRILRINFSHDLALPDWVGPNPPHAHGRIWQYGDGTFGFGSLQDSFIRDLKHVAKNGCLLDTVDPLS</sequence>
<gene>
    <name evidence="7" type="ORF">DVH24_012565</name>
</gene>
<dbReference type="SMART" id="SM00256">
    <property type="entry name" value="FBOX"/>
    <property type="match status" value="1"/>
</dbReference>
<dbReference type="Pfam" id="PF12937">
    <property type="entry name" value="F-box-like"/>
    <property type="match status" value="1"/>
</dbReference>
<evidence type="ECO:0000256" key="3">
    <source>
        <dbReference type="ARBA" id="ARBA00022448"/>
    </source>
</evidence>
<dbReference type="PANTHER" id="PTHR12542:SF90">
    <property type="entry name" value="EXOCYST COMPLEX COMPONENT EXO70I"/>
    <property type="match status" value="1"/>
</dbReference>
<dbReference type="GO" id="GO:0005546">
    <property type="term" value="F:phosphatidylinositol-4,5-bisphosphate binding"/>
    <property type="evidence" value="ECO:0007669"/>
    <property type="project" value="InterPro"/>
</dbReference>
<accession>A0A498HUP2</accession>
<comment type="caution">
    <text evidence="7">The sequence shown here is derived from an EMBL/GenBank/DDBJ whole genome shotgun (WGS) entry which is preliminary data.</text>
</comment>
<keyword evidence="3" id="KW-0813">Transport</keyword>
<evidence type="ECO:0000256" key="2">
    <source>
        <dbReference type="ARBA" id="ARBA00006756"/>
    </source>
</evidence>
<dbReference type="PROSITE" id="PS00236">
    <property type="entry name" value="NEUROTR_ION_CHANNEL"/>
    <property type="match status" value="1"/>
</dbReference>
<feature type="domain" description="F-box" evidence="6">
    <location>
        <begin position="742"/>
        <end position="789"/>
    </location>
</feature>
<dbReference type="Gene3D" id="1.20.1280.170">
    <property type="entry name" value="Exocyst complex component Exo70"/>
    <property type="match status" value="1"/>
</dbReference>
<dbReference type="STRING" id="3750.A0A498HUP2"/>
<dbReference type="PANTHER" id="PTHR12542">
    <property type="entry name" value="EXOCYST COMPLEX PROTEIN EXO70"/>
    <property type="match status" value="1"/>
</dbReference>
<dbReference type="SUPFAM" id="SSF74788">
    <property type="entry name" value="Cullin repeat-like"/>
    <property type="match status" value="1"/>
</dbReference>
<proteinExistence type="inferred from homology"/>
<evidence type="ECO:0000256" key="1">
    <source>
        <dbReference type="ARBA" id="ARBA00004370"/>
    </source>
</evidence>
<feature type="region of interest" description="Disordered" evidence="5">
    <location>
        <begin position="688"/>
        <end position="724"/>
    </location>
</feature>
<evidence type="ECO:0000313" key="8">
    <source>
        <dbReference type="Proteomes" id="UP000290289"/>
    </source>
</evidence>
<dbReference type="GO" id="GO:0006887">
    <property type="term" value="P:exocytosis"/>
    <property type="evidence" value="ECO:0007669"/>
    <property type="project" value="InterPro"/>
</dbReference>
<reference evidence="7 8" key="1">
    <citation type="submission" date="2018-10" db="EMBL/GenBank/DDBJ databases">
        <title>A high-quality apple genome assembly.</title>
        <authorList>
            <person name="Hu J."/>
        </authorList>
    </citation>
    <scope>NUCLEOTIDE SEQUENCE [LARGE SCALE GENOMIC DNA]</scope>
    <source>
        <strain evidence="8">cv. HFTH1</strain>
        <tissue evidence="7">Young leaf</tissue>
    </source>
</reference>
<dbReference type="EMBL" id="RDQH01000341">
    <property type="protein sequence ID" value="RXH72881.1"/>
    <property type="molecule type" value="Genomic_DNA"/>
</dbReference>
<evidence type="ECO:0000256" key="5">
    <source>
        <dbReference type="SAM" id="MobiDB-lite"/>
    </source>
</evidence>
<dbReference type="InterPro" id="IPR036047">
    <property type="entry name" value="F-box-like_dom_sf"/>
</dbReference>
<dbReference type="InterPro" id="IPR046364">
    <property type="entry name" value="Exo70_C"/>
</dbReference>
<comment type="similarity">
    <text evidence="2">Belongs to the EXO70 family.</text>
</comment>
<evidence type="ECO:0000313" key="7">
    <source>
        <dbReference type="EMBL" id="RXH72881.1"/>
    </source>
</evidence>
<feature type="region of interest" description="Disordered" evidence="5">
    <location>
        <begin position="980"/>
        <end position="1002"/>
    </location>
</feature>
<evidence type="ECO:0000256" key="4">
    <source>
        <dbReference type="ARBA" id="ARBA00023136"/>
    </source>
</evidence>
<dbReference type="InterPro" id="IPR001810">
    <property type="entry name" value="F-box_dom"/>
</dbReference>
<protein>
    <recommendedName>
        <fullName evidence="6">F-box domain-containing protein</fullName>
    </recommendedName>
</protein>
<dbReference type="PROSITE" id="PS50181">
    <property type="entry name" value="FBOX"/>
    <property type="match status" value="1"/>
</dbReference>
<dbReference type="AlphaFoldDB" id="A0A498HUP2"/>
<dbReference type="CDD" id="cd09917">
    <property type="entry name" value="F-box_SF"/>
    <property type="match status" value="1"/>
</dbReference>
<dbReference type="Gene3D" id="1.20.1280.50">
    <property type="match status" value="1"/>
</dbReference>
<dbReference type="Proteomes" id="UP000290289">
    <property type="component" value="Chromosome 15"/>
</dbReference>
<dbReference type="InterPro" id="IPR004140">
    <property type="entry name" value="Exo70"/>
</dbReference>
<name>A0A498HUP2_MALDO</name>
<organism evidence="7 8">
    <name type="scientific">Malus domestica</name>
    <name type="common">Apple</name>
    <name type="synonym">Pyrus malus</name>
    <dbReference type="NCBI Taxonomy" id="3750"/>
    <lineage>
        <taxon>Eukaryota</taxon>
        <taxon>Viridiplantae</taxon>
        <taxon>Streptophyta</taxon>
        <taxon>Embryophyta</taxon>
        <taxon>Tracheophyta</taxon>
        <taxon>Spermatophyta</taxon>
        <taxon>Magnoliopsida</taxon>
        <taxon>eudicotyledons</taxon>
        <taxon>Gunneridae</taxon>
        <taxon>Pentapetalae</taxon>
        <taxon>rosids</taxon>
        <taxon>fabids</taxon>
        <taxon>Rosales</taxon>
        <taxon>Rosaceae</taxon>
        <taxon>Amygdaloideae</taxon>
        <taxon>Maleae</taxon>
        <taxon>Malus</taxon>
    </lineage>
</organism>
<evidence type="ECO:0000259" key="6">
    <source>
        <dbReference type="PROSITE" id="PS50181"/>
    </source>
</evidence>
<dbReference type="GO" id="GO:0016020">
    <property type="term" value="C:membrane"/>
    <property type="evidence" value="ECO:0007669"/>
    <property type="project" value="UniProtKB-SubCell"/>
</dbReference>
<dbReference type="InterPro" id="IPR018000">
    <property type="entry name" value="Neurotransmitter_ion_chnl_CS"/>
</dbReference>
<dbReference type="InterPro" id="IPR016159">
    <property type="entry name" value="Cullin_repeat-like_dom_sf"/>
</dbReference>
<dbReference type="Pfam" id="PF03081">
    <property type="entry name" value="Exo70_C"/>
    <property type="match status" value="1"/>
</dbReference>
<comment type="subcellular location">
    <subcellularLocation>
        <location evidence="1">Membrane</location>
    </subcellularLocation>
</comment>
<keyword evidence="8" id="KW-1185">Reference proteome</keyword>